<dbReference type="Gene3D" id="1.20.1070.10">
    <property type="entry name" value="Rhodopsin 7-helix transmembrane proteins"/>
    <property type="match status" value="1"/>
</dbReference>
<evidence type="ECO:0000256" key="7">
    <source>
        <dbReference type="ARBA" id="ARBA00023157"/>
    </source>
</evidence>
<feature type="domain" description="G-protein coupled receptors family 1 profile" evidence="14">
    <location>
        <begin position="56"/>
        <end position="350"/>
    </location>
</feature>
<dbReference type="PRINTS" id="PR01565">
    <property type="entry name" value="NEUROMEDINUR"/>
</dbReference>
<evidence type="ECO:0000313" key="18">
    <source>
        <dbReference type="EMBL" id="CAF3666362.1"/>
    </source>
</evidence>
<dbReference type="SUPFAM" id="SSF81321">
    <property type="entry name" value="Family A G protein-coupled receptor-like"/>
    <property type="match status" value="1"/>
</dbReference>
<keyword evidence="9" id="KW-0325">Glycoprotein</keyword>
<feature type="transmembrane region" description="Helical" evidence="13">
    <location>
        <begin position="161"/>
        <end position="184"/>
    </location>
</feature>
<evidence type="ECO:0000256" key="6">
    <source>
        <dbReference type="ARBA" id="ARBA00023136"/>
    </source>
</evidence>
<comment type="similarity">
    <text evidence="11">Belongs to the G-protein coupled receptor 1 family.</text>
</comment>
<evidence type="ECO:0000256" key="9">
    <source>
        <dbReference type="ARBA" id="ARBA00023180"/>
    </source>
</evidence>
<evidence type="ECO:0000313" key="16">
    <source>
        <dbReference type="EMBL" id="CAF0880025.1"/>
    </source>
</evidence>
<dbReference type="OrthoDB" id="5962705at2759"/>
<evidence type="ECO:0000256" key="1">
    <source>
        <dbReference type="ARBA" id="ARBA00004651"/>
    </source>
</evidence>
<dbReference type="GO" id="GO:0005886">
    <property type="term" value="C:plasma membrane"/>
    <property type="evidence" value="ECO:0007669"/>
    <property type="project" value="UniProtKB-SubCell"/>
</dbReference>
<evidence type="ECO:0000256" key="5">
    <source>
        <dbReference type="ARBA" id="ARBA00023040"/>
    </source>
</evidence>
<keyword evidence="5 11" id="KW-0297">G-protein coupled receptor</keyword>
<feature type="transmembrane region" description="Helical" evidence="13">
    <location>
        <begin position="37"/>
        <end position="64"/>
    </location>
</feature>
<sequence>MSVLHILPSVLNLTRDEEDELLRSVVNFLGHQRREKFAFPLLVTLYSFIFATGLTGNFCTCFIIWKNTDMHTPTNFYLFSLAVSDLLLISLGLSVEMYNIYESWPWIFGEAFCVFRTVVLEIVTSASILTVLCFTVERYLAICFPMISQKVLGGLRRALKMILIVWFLSFLLAVPYTFTAGVFVSVSAEIRNQTVQILDSRICAIRPEYWEPMLYYMAVTTFLVFVIPIFVINVLYILMGITLYKTSRKPIHKPNQATGEIWRDKNISMIKSRPRNSRRAVLKMLVAVVIAFFICWAPFHTQRISAFVTRLLDKANKNHTSDAATKFQEILFFTSGILYYLSATVNPVLYNIMSKRYRNGFKRTLCRWSIATQAISYRPVRTNTLHNRSYDHLNGIGNHNDNYRTFHQMKLIQQSRPNRLSCPTVNTVLKQHPLPICYSNTQTNKTALITQQNMQNGTTCTMPASPSIYHHPYSEINSQSPQRQISRRDTLFTFSMSKYKFVIGSRTFKSHDFPSTYIIPSTNLRNSRRSKSLNNRRCKSEKFRSYHYRFSIEPNQISQLRKFSMNSVADRSNLTNSNSLNKPPKHFPHTLFTNTPPTPFNSASSQNGSIPLDNLAKIPTIIPHFAIPKQNDGEHSSSSANGSLFLKK</sequence>
<dbReference type="Proteomes" id="UP000663829">
    <property type="component" value="Unassembled WGS sequence"/>
</dbReference>
<accession>A0A813Y753</accession>
<dbReference type="InterPro" id="IPR017452">
    <property type="entry name" value="GPCR_Rhodpsn_7TM"/>
</dbReference>
<feature type="transmembrane region" description="Helical" evidence="13">
    <location>
        <begin position="118"/>
        <end position="140"/>
    </location>
</feature>
<comment type="caution">
    <text evidence="16">The sequence shown here is derived from an EMBL/GenBank/DDBJ whole genome shotgun (WGS) entry which is preliminary data.</text>
</comment>
<feature type="transmembrane region" description="Helical" evidence="13">
    <location>
        <begin position="76"/>
        <end position="98"/>
    </location>
</feature>
<name>A0A813Y753_9BILA</name>
<feature type="transmembrane region" description="Helical" evidence="13">
    <location>
        <begin position="214"/>
        <end position="239"/>
    </location>
</feature>
<comment type="subcellular location">
    <subcellularLocation>
        <location evidence="1">Cell membrane</location>
        <topology evidence="1">Multi-pass membrane protein</topology>
    </subcellularLocation>
</comment>
<dbReference type="PRINTS" id="PR00237">
    <property type="entry name" value="GPCRRHODOPSN"/>
</dbReference>
<dbReference type="GO" id="GO:0001607">
    <property type="term" value="F:neuromedin U receptor activity"/>
    <property type="evidence" value="ECO:0007669"/>
    <property type="project" value="InterPro"/>
</dbReference>
<evidence type="ECO:0000313" key="17">
    <source>
        <dbReference type="EMBL" id="CAF3537418.1"/>
    </source>
</evidence>
<keyword evidence="10 11" id="KW-0807">Transducer</keyword>
<keyword evidence="4 13" id="KW-1133">Transmembrane helix</keyword>
<dbReference type="PROSITE" id="PS50262">
    <property type="entry name" value="G_PROTEIN_RECEP_F1_2"/>
    <property type="match status" value="1"/>
</dbReference>
<dbReference type="SMART" id="SM01381">
    <property type="entry name" value="7TM_GPCR_Srsx"/>
    <property type="match status" value="1"/>
</dbReference>
<evidence type="ECO:0000256" key="13">
    <source>
        <dbReference type="SAM" id="Phobius"/>
    </source>
</evidence>
<keyword evidence="8 11" id="KW-0675">Receptor</keyword>
<dbReference type="PANTHER" id="PTHR24243">
    <property type="entry name" value="G-PROTEIN COUPLED RECEPTOR"/>
    <property type="match status" value="1"/>
</dbReference>
<evidence type="ECO:0000256" key="4">
    <source>
        <dbReference type="ARBA" id="ARBA00022989"/>
    </source>
</evidence>
<evidence type="ECO:0000256" key="12">
    <source>
        <dbReference type="SAM" id="MobiDB-lite"/>
    </source>
</evidence>
<dbReference type="AlphaFoldDB" id="A0A813Y753"/>
<dbReference type="EMBL" id="CAJOBA010000502">
    <property type="protein sequence ID" value="CAF3537418.1"/>
    <property type="molecule type" value="Genomic_DNA"/>
</dbReference>
<keyword evidence="3 11" id="KW-0812">Transmembrane</keyword>
<evidence type="ECO:0000256" key="2">
    <source>
        <dbReference type="ARBA" id="ARBA00022475"/>
    </source>
</evidence>
<dbReference type="InterPro" id="IPR000276">
    <property type="entry name" value="GPCR_Rhodpsn"/>
</dbReference>
<proteinExistence type="inferred from homology"/>
<feature type="transmembrane region" description="Helical" evidence="13">
    <location>
        <begin position="330"/>
        <end position="353"/>
    </location>
</feature>
<keyword evidence="19" id="KW-1185">Reference proteome</keyword>
<dbReference type="EMBL" id="CAJNOK010000502">
    <property type="protein sequence ID" value="CAF0757952.1"/>
    <property type="molecule type" value="Genomic_DNA"/>
</dbReference>
<feature type="region of interest" description="Disordered" evidence="12">
    <location>
        <begin position="627"/>
        <end position="648"/>
    </location>
</feature>
<evidence type="ECO:0000256" key="3">
    <source>
        <dbReference type="ARBA" id="ARBA00022692"/>
    </source>
</evidence>
<keyword evidence="7" id="KW-1015">Disulfide bond</keyword>
<evidence type="ECO:0000259" key="14">
    <source>
        <dbReference type="PROSITE" id="PS50262"/>
    </source>
</evidence>
<evidence type="ECO:0000256" key="8">
    <source>
        <dbReference type="ARBA" id="ARBA00023170"/>
    </source>
</evidence>
<dbReference type="Proteomes" id="UP000682733">
    <property type="component" value="Unassembled WGS sequence"/>
</dbReference>
<dbReference type="PANTHER" id="PTHR24243:SF208">
    <property type="entry name" value="PYROKININ-1 RECEPTOR"/>
    <property type="match status" value="1"/>
</dbReference>
<protein>
    <recommendedName>
        <fullName evidence="14">G-protein coupled receptors family 1 profile domain-containing protein</fullName>
    </recommendedName>
</protein>
<reference evidence="16" key="1">
    <citation type="submission" date="2021-02" db="EMBL/GenBank/DDBJ databases">
        <authorList>
            <person name="Nowell W R."/>
        </authorList>
    </citation>
    <scope>NUCLEOTIDE SEQUENCE</scope>
</reference>
<dbReference type="EMBL" id="CAJNOQ010001243">
    <property type="protein sequence ID" value="CAF0880025.1"/>
    <property type="molecule type" value="Genomic_DNA"/>
</dbReference>
<evidence type="ECO:0000256" key="11">
    <source>
        <dbReference type="RuleBase" id="RU000688"/>
    </source>
</evidence>
<evidence type="ECO:0000256" key="10">
    <source>
        <dbReference type="ARBA" id="ARBA00023224"/>
    </source>
</evidence>
<evidence type="ECO:0000313" key="19">
    <source>
        <dbReference type="Proteomes" id="UP000663829"/>
    </source>
</evidence>
<dbReference type="Proteomes" id="UP000677228">
    <property type="component" value="Unassembled WGS sequence"/>
</dbReference>
<organism evidence="16 19">
    <name type="scientific">Didymodactylos carnosus</name>
    <dbReference type="NCBI Taxonomy" id="1234261"/>
    <lineage>
        <taxon>Eukaryota</taxon>
        <taxon>Metazoa</taxon>
        <taxon>Spiralia</taxon>
        <taxon>Gnathifera</taxon>
        <taxon>Rotifera</taxon>
        <taxon>Eurotatoria</taxon>
        <taxon>Bdelloidea</taxon>
        <taxon>Philodinida</taxon>
        <taxon>Philodinidae</taxon>
        <taxon>Didymodactylos</taxon>
    </lineage>
</organism>
<evidence type="ECO:0000313" key="15">
    <source>
        <dbReference type="EMBL" id="CAF0757952.1"/>
    </source>
</evidence>
<keyword evidence="6 13" id="KW-0472">Membrane</keyword>
<feature type="transmembrane region" description="Helical" evidence="13">
    <location>
        <begin position="280"/>
        <end position="299"/>
    </location>
</feature>
<dbReference type="PROSITE" id="PS00237">
    <property type="entry name" value="G_PROTEIN_RECEP_F1_1"/>
    <property type="match status" value="1"/>
</dbReference>
<gene>
    <name evidence="16" type="ORF">GPM918_LOCUS7560</name>
    <name evidence="15" type="ORF">OVA965_LOCUS2391</name>
    <name evidence="18" type="ORF">SRO942_LOCUS7560</name>
    <name evidence="17" type="ORF">TMI583_LOCUS2391</name>
</gene>
<dbReference type="Pfam" id="PF00001">
    <property type="entry name" value="7tm_1"/>
    <property type="match status" value="1"/>
</dbReference>
<keyword evidence="2" id="KW-1003">Cell membrane</keyword>
<dbReference type="InterPro" id="IPR005390">
    <property type="entry name" value="NeuromedU_rcpt"/>
</dbReference>
<dbReference type="Proteomes" id="UP000681722">
    <property type="component" value="Unassembled WGS sequence"/>
</dbReference>
<dbReference type="EMBL" id="CAJOBC010001243">
    <property type="protein sequence ID" value="CAF3666362.1"/>
    <property type="molecule type" value="Genomic_DNA"/>
</dbReference>